<dbReference type="EMBL" id="UHEN01000001">
    <property type="protein sequence ID" value="SUN08094.1"/>
    <property type="molecule type" value="Genomic_DNA"/>
</dbReference>
<gene>
    <name evidence="2" type="ORF">NCTC12957_01682</name>
</gene>
<evidence type="ECO:0000313" key="2">
    <source>
        <dbReference type="EMBL" id="SUN08094.1"/>
    </source>
</evidence>
<reference evidence="2 3" key="1">
    <citation type="submission" date="2018-06" db="EMBL/GenBank/DDBJ databases">
        <authorList>
            <consortium name="Pathogen Informatics"/>
            <person name="Doyle S."/>
        </authorList>
    </citation>
    <scope>NUCLEOTIDE SEQUENCE [LARGE SCALE GENOMIC DNA]</scope>
    <source>
        <strain evidence="2 3">NCTC12957</strain>
    </source>
</reference>
<dbReference type="AlphaFoldDB" id="A0A380IHR6"/>
<feature type="domain" description="DUF2087" evidence="1">
    <location>
        <begin position="16"/>
        <end position="84"/>
    </location>
</feature>
<proteinExistence type="predicted"/>
<sequence length="90" mass="10914">MMKQTEIYQKYFKEGRLVTIPKKEKAKLQLFAYFQEALAEQGQTFTEKEINDFFHRYYDDTAILRRYLVDYGFLKRDSYGRTYTIGERNG</sequence>
<dbReference type="Pfam" id="PF09860">
    <property type="entry name" value="DUF2087"/>
    <property type="match status" value="1"/>
</dbReference>
<dbReference type="InterPro" id="IPR018656">
    <property type="entry name" value="DUF2087"/>
</dbReference>
<name>A0A380IHR6_STRAI</name>
<organism evidence="2 3">
    <name type="scientific">Streptococcus acidominimus</name>
    <dbReference type="NCBI Taxonomy" id="1326"/>
    <lineage>
        <taxon>Bacteria</taxon>
        <taxon>Bacillati</taxon>
        <taxon>Bacillota</taxon>
        <taxon>Bacilli</taxon>
        <taxon>Lactobacillales</taxon>
        <taxon>Streptococcaceae</taxon>
        <taxon>Streptococcus</taxon>
    </lineage>
</organism>
<accession>A0A380IHR6</accession>
<evidence type="ECO:0000259" key="1">
    <source>
        <dbReference type="Pfam" id="PF09860"/>
    </source>
</evidence>
<evidence type="ECO:0000313" key="3">
    <source>
        <dbReference type="Proteomes" id="UP000255213"/>
    </source>
</evidence>
<dbReference type="Proteomes" id="UP000255213">
    <property type="component" value="Unassembled WGS sequence"/>
</dbReference>
<protein>
    <submittedName>
        <fullName evidence="2">Uncharacterized protein conserved in bacteria (DUF2087)</fullName>
    </submittedName>
</protein>